<sequence>MLSANFYSTYQQYKRDTNAVASWLASTAKQHGYDGQIGTRLSRGSRPEGKARKLANQRQRQQQQGPGSTMDSNSKNASDQQSQRTGPAYVLAVRDFVPLGQFIAKKLDNLAKVPSHFTASLTRVIRARRGFMSLYGKANLDNENAKTNQTHAYFITVLETVYYILVPAESRVNLKADVDIAMLTLGMSALKSSEHTLTNPFGLLPIYKPSEGFLNAPDIPASSSTDNNKDKQHLLYTVKEDNSKYKCKFAFVMLLQDLISLRQEVAALWQAYDDGGISLAAAVPSFPIIDEFTRGLSLLIKTMKVPLWLCFAGQNYLDTLHILGPRVDKEYRELKTFSQETVTLVQHAVAKAPSTASKRDLQEIKRIATITSGGSDMFTLI</sequence>
<proteinExistence type="predicted"/>
<keyword evidence="4" id="KW-1185">Reference proteome</keyword>
<dbReference type="Proteomes" id="UP001562357">
    <property type="component" value="Unassembled WGS sequence"/>
</dbReference>
<accession>A0ABQ0CZK4</accession>
<comment type="caution">
    <text evidence="3">The sequence shown here is derived from an EMBL/GenBank/DDBJ whole genome shotgun (WGS) entry which is preliminary data.</text>
</comment>
<evidence type="ECO:0000313" key="3">
    <source>
        <dbReference type="EMBL" id="GAB0138883.1"/>
    </source>
</evidence>
<dbReference type="EMBL" id="BAAFGZ010000520">
    <property type="protein sequence ID" value="GAB0138883.1"/>
    <property type="molecule type" value="Genomic_DNA"/>
</dbReference>
<feature type="compositionally biased region" description="Polar residues" evidence="1">
    <location>
        <begin position="65"/>
        <end position="84"/>
    </location>
</feature>
<dbReference type="Pfam" id="PF20253">
    <property type="entry name" value="DUF6604"/>
    <property type="match status" value="1"/>
</dbReference>
<gene>
    <name evidence="3" type="primary">g7105</name>
    <name evidence="3" type="ORF">EsDP_00007105</name>
</gene>
<dbReference type="InterPro" id="IPR046539">
    <property type="entry name" value="DUF6604"/>
</dbReference>
<dbReference type="PANTHER" id="PTHR38795">
    <property type="entry name" value="DUF6604 DOMAIN-CONTAINING PROTEIN"/>
    <property type="match status" value="1"/>
</dbReference>
<evidence type="ECO:0000259" key="2">
    <source>
        <dbReference type="Pfam" id="PF20253"/>
    </source>
</evidence>
<feature type="domain" description="DUF6604" evidence="2">
    <location>
        <begin position="11"/>
        <end position="282"/>
    </location>
</feature>
<name>A0ABQ0CZK4_9HYPO</name>
<evidence type="ECO:0000256" key="1">
    <source>
        <dbReference type="SAM" id="MobiDB-lite"/>
    </source>
</evidence>
<evidence type="ECO:0000313" key="4">
    <source>
        <dbReference type="Proteomes" id="UP001562357"/>
    </source>
</evidence>
<protein>
    <recommendedName>
        <fullName evidence="2">DUF6604 domain-containing protein</fullName>
    </recommendedName>
</protein>
<organism evidence="3 4">
    <name type="scientific">Epichloe bromicola</name>
    <dbReference type="NCBI Taxonomy" id="79588"/>
    <lineage>
        <taxon>Eukaryota</taxon>
        <taxon>Fungi</taxon>
        <taxon>Dikarya</taxon>
        <taxon>Ascomycota</taxon>
        <taxon>Pezizomycotina</taxon>
        <taxon>Sordariomycetes</taxon>
        <taxon>Hypocreomycetidae</taxon>
        <taxon>Hypocreales</taxon>
        <taxon>Clavicipitaceae</taxon>
        <taxon>Epichloe</taxon>
    </lineage>
</organism>
<feature type="region of interest" description="Disordered" evidence="1">
    <location>
        <begin position="34"/>
        <end position="84"/>
    </location>
</feature>
<reference evidence="4" key="1">
    <citation type="submission" date="2024-06" db="EMBL/GenBank/DDBJ databases">
        <title>Draft Genome Sequences of Epichloe bromicola Strains Isolated from Elymus ciliaris.</title>
        <authorList>
            <consortium name="Epichloe bromicola genome sequencing consortium"/>
            <person name="Miura A."/>
            <person name="Imano S."/>
            <person name="Ashida A."/>
            <person name="Sato I."/>
            <person name="Chiba S."/>
            <person name="Tanaka A."/>
            <person name="Camagna M."/>
            <person name="Takemoto D."/>
        </authorList>
    </citation>
    <scope>NUCLEOTIDE SEQUENCE [LARGE SCALE GENOMIC DNA]</scope>
    <source>
        <strain evidence="4">DP</strain>
    </source>
</reference>
<dbReference type="PANTHER" id="PTHR38795:SF1">
    <property type="entry name" value="DUF6604 DOMAIN-CONTAINING PROTEIN"/>
    <property type="match status" value="1"/>
</dbReference>